<dbReference type="EMBL" id="RWIC01000048">
    <property type="protein sequence ID" value="TKC51657.1"/>
    <property type="molecule type" value="Genomic_DNA"/>
</dbReference>
<feature type="non-terminal residue" evidence="3">
    <location>
        <position position="1"/>
    </location>
</feature>
<evidence type="ECO:0000313" key="3">
    <source>
        <dbReference type="EMBL" id="TKC51657.1"/>
    </source>
</evidence>
<keyword evidence="2" id="KW-0732">Signal</keyword>
<feature type="chain" id="PRO_5020528700" evidence="2">
    <location>
        <begin position="24"/>
        <end position="241"/>
    </location>
</feature>
<feature type="signal peptide" evidence="2">
    <location>
        <begin position="1"/>
        <end position="23"/>
    </location>
</feature>
<accession>A0A4U1FPE8</accession>
<evidence type="ECO:0000256" key="1">
    <source>
        <dbReference type="SAM" id="MobiDB-lite"/>
    </source>
</evidence>
<organism evidence="3 4">
    <name type="scientific">Monodon monoceros</name>
    <name type="common">Narwhal</name>
    <name type="synonym">Ceratodon monodon</name>
    <dbReference type="NCBI Taxonomy" id="40151"/>
    <lineage>
        <taxon>Eukaryota</taxon>
        <taxon>Metazoa</taxon>
        <taxon>Chordata</taxon>
        <taxon>Craniata</taxon>
        <taxon>Vertebrata</taxon>
        <taxon>Euteleostomi</taxon>
        <taxon>Mammalia</taxon>
        <taxon>Eutheria</taxon>
        <taxon>Laurasiatheria</taxon>
        <taxon>Artiodactyla</taxon>
        <taxon>Whippomorpha</taxon>
        <taxon>Cetacea</taxon>
        <taxon>Odontoceti</taxon>
        <taxon>Monodontidae</taxon>
        <taxon>Monodon</taxon>
    </lineage>
</organism>
<dbReference type="AlphaFoldDB" id="A0A4U1FPE8"/>
<reference evidence="4" key="1">
    <citation type="journal article" date="2019" name="IScience">
        <title>Narwhal Genome Reveals Long-Term Low Genetic Diversity despite Current Large Abundance Size.</title>
        <authorList>
            <person name="Westbury M.V."/>
            <person name="Petersen B."/>
            <person name="Garde E."/>
            <person name="Heide-Jorgensen M.P."/>
            <person name="Lorenzen E.D."/>
        </authorList>
    </citation>
    <scope>NUCLEOTIDE SEQUENCE [LARGE SCALE GENOMIC DNA]</scope>
</reference>
<evidence type="ECO:0000256" key="2">
    <source>
        <dbReference type="SAM" id="SignalP"/>
    </source>
</evidence>
<dbReference type="Proteomes" id="UP000308365">
    <property type="component" value="Unassembled WGS sequence"/>
</dbReference>
<feature type="region of interest" description="Disordered" evidence="1">
    <location>
        <begin position="200"/>
        <end position="231"/>
    </location>
</feature>
<evidence type="ECO:0000313" key="4">
    <source>
        <dbReference type="Proteomes" id="UP000308365"/>
    </source>
</evidence>
<protein>
    <submittedName>
        <fullName evidence="3">Uncharacterized protein</fullName>
    </submittedName>
</protein>
<comment type="caution">
    <text evidence="3">The sequence shown here is derived from an EMBL/GenBank/DDBJ whole genome shotgun (WGS) entry which is preliminary data.</text>
</comment>
<proteinExistence type="predicted"/>
<sequence>TWILCAPLLLFLLLRRFPSSSHSSSSLAFSLLAAAARIEVTQRPPVALWRACDQAVSGAASARQWQGWCLKYPWKLWCHLNEGVEQVLSRRLDQSETPARLTTRSGGVACAQLLREEAERRWERLTKLQTWRRPRVCLPPQARPGLDCPRPLSPPACGSREKVGRRSERLFPRCVCTCARSRLPGAWAGDRNCSGHRQSDGAALGACRAGGGRGRERRATHPGLTRPRPSPAVSILLLENR</sequence>
<gene>
    <name evidence="3" type="ORF">EI555_017645</name>
</gene>
<name>A0A4U1FPE8_MONMO</name>